<evidence type="ECO:0000313" key="3">
    <source>
        <dbReference type="Proteomes" id="UP000781932"/>
    </source>
</evidence>
<protein>
    <submittedName>
        <fullName evidence="2">Uncharacterized protein</fullName>
    </submittedName>
</protein>
<organism evidence="2 3">
    <name type="scientific">Colletotrichum karsti</name>
    <dbReference type="NCBI Taxonomy" id="1095194"/>
    <lineage>
        <taxon>Eukaryota</taxon>
        <taxon>Fungi</taxon>
        <taxon>Dikarya</taxon>
        <taxon>Ascomycota</taxon>
        <taxon>Pezizomycotina</taxon>
        <taxon>Sordariomycetes</taxon>
        <taxon>Hypocreomycetidae</taxon>
        <taxon>Glomerellales</taxon>
        <taxon>Glomerellaceae</taxon>
        <taxon>Colletotrichum</taxon>
        <taxon>Colletotrichum boninense species complex</taxon>
    </lineage>
</organism>
<reference evidence="2" key="2">
    <citation type="submission" date="2020-11" db="EMBL/GenBank/DDBJ databases">
        <title>Whole genome sequencing of Colletotrichum sp.</title>
        <authorList>
            <person name="Li H."/>
        </authorList>
    </citation>
    <scope>NUCLEOTIDE SEQUENCE</scope>
    <source>
        <strain evidence="2">CkLH20</strain>
    </source>
</reference>
<comment type="caution">
    <text evidence="2">The sequence shown here is derived from an EMBL/GenBank/DDBJ whole genome shotgun (WGS) entry which is preliminary data.</text>
</comment>
<keyword evidence="1" id="KW-0472">Membrane</keyword>
<dbReference type="Proteomes" id="UP000781932">
    <property type="component" value="Unassembled WGS sequence"/>
</dbReference>
<accession>A0A9P6I921</accession>
<gene>
    <name evidence="2" type="ORF">CkaCkLH20_06114</name>
</gene>
<keyword evidence="1" id="KW-0812">Transmembrane</keyword>
<dbReference type="Pfam" id="PF11374">
    <property type="entry name" value="DUF3176"/>
    <property type="match status" value="1"/>
</dbReference>
<dbReference type="InterPro" id="IPR021514">
    <property type="entry name" value="DUF3176"/>
</dbReference>
<feature type="transmembrane region" description="Helical" evidence="1">
    <location>
        <begin position="342"/>
        <end position="362"/>
    </location>
</feature>
<feature type="transmembrane region" description="Helical" evidence="1">
    <location>
        <begin position="24"/>
        <end position="44"/>
    </location>
</feature>
<dbReference type="GeneID" id="62161905"/>
<feature type="transmembrane region" description="Helical" evidence="1">
    <location>
        <begin position="77"/>
        <end position="100"/>
    </location>
</feature>
<dbReference type="OrthoDB" id="4850396at2759"/>
<sequence>MIIFLRTRDGKPQPEWDTINVNTLVAIFTMLLRAAMLFIIAEVIGQAKWLWMSTPRPLRHIEYFDNAGRGALGSIRFLFLTWKPVLTVLGALIVVTSYAVGPFAQQAVKTFACEIPSAGVARISVADWVGQVDSNEPVGTRTMSYSWLSPTMRTIAINGLLGSSQNSPQDLFQCDSSNCTFRETMNVTHSSVGICSKCLDVRSELQEYPDLWDLTEYGMGIVDNNGSVYKFHNDSGFSINSRYRPKALNMETQKTDDYDTWTFDFKSGTPKTSILTLSTAGCSLRGNGSLLQDGLPNPFDDMATAITNRMRTYGQTWAQASRSYAEGSSSRTSVCIRMDWPWLLYPAGLLALTSTLLATAVVQSCRDRGKRPVWKSRILPLLFYGISRDEAQDLRHDTPVDEGIPLLQLAEIEKLADKTVARFCSDRQRIGFVVEGHAAPN</sequence>
<dbReference type="PANTHER" id="PTHR35394:SF5">
    <property type="entry name" value="DUF3176 DOMAIN-CONTAINING PROTEIN"/>
    <property type="match status" value="1"/>
</dbReference>
<reference evidence="2" key="1">
    <citation type="submission" date="2020-03" db="EMBL/GenBank/DDBJ databases">
        <authorList>
            <person name="He L."/>
        </authorList>
    </citation>
    <scope>NUCLEOTIDE SEQUENCE</scope>
    <source>
        <strain evidence="2">CkLH20</strain>
    </source>
</reference>
<dbReference type="AlphaFoldDB" id="A0A9P6I921"/>
<keyword evidence="3" id="KW-1185">Reference proteome</keyword>
<proteinExistence type="predicted"/>
<name>A0A9P6I921_9PEZI</name>
<keyword evidence="1" id="KW-1133">Transmembrane helix</keyword>
<dbReference type="PANTHER" id="PTHR35394">
    <property type="entry name" value="DUF3176 DOMAIN-CONTAINING PROTEIN"/>
    <property type="match status" value="1"/>
</dbReference>
<evidence type="ECO:0000256" key="1">
    <source>
        <dbReference type="SAM" id="Phobius"/>
    </source>
</evidence>
<dbReference type="RefSeq" id="XP_038745632.1">
    <property type="nucleotide sequence ID" value="XM_038888831.1"/>
</dbReference>
<dbReference type="EMBL" id="JAATWM020000018">
    <property type="protein sequence ID" value="KAF9876171.1"/>
    <property type="molecule type" value="Genomic_DNA"/>
</dbReference>
<evidence type="ECO:0000313" key="2">
    <source>
        <dbReference type="EMBL" id="KAF9876171.1"/>
    </source>
</evidence>